<name>A0ABY6D7C5_9BACT</name>
<dbReference type="SMART" id="SM00191">
    <property type="entry name" value="Int_alpha"/>
    <property type="match status" value="3"/>
</dbReference>
<dbReference type="Gene3D" id="2.130.10.130">
    <property type="entry name" value="Integrin alpha, N-terminal"/>
    <property type="match status" value="3"/>
</dbReference>
<organism evidence="5 6">
    <name type="scientific">Reichenbachiella carrageenanivorans</name>
    <dbReference type="NCBI Taxonomy" id="2979869"/>
    <lineage>
        <taxon>Bacteria</taxon>
        <taxon>Pseudomonadati</taxon>
        <taxon>Bacteroidota</taxon>
        <taxon>Cytophagia</taxon>
        <taxon>Cytophagales</taxon>
        <taxon>Reichenbachiellaceae</taxon>
        <taxon>Reichenbachiella</taxon>
    </lineage>
</organism>
<dbReference type="Pfam" id="PF07593">
    <property type="entry name" value="UnbV_ASPIC"/>
    <property type="match status" value="1"/>
</dbReference>
<dbReference type="SUPFAM" id="SSF69318">
    <property type="entry name" value="Integrin alpha N-terminal domain"/>
    <property type="match status" value="3"/>
</dbReference>
<gene>
    <name evidence="5" type="ORF">N7E81_08040</name>
</gene>
<proteinExistence type="predicted"/>
<feature type="domain" description="ASPIC/UnbV" evidence="4">
    <location>
        <begin position="526"/>
        <end position="592"/>
    </location>
</feature>
<protein>
    <submittedName>
        <fullName evidence="5">VCBS repeat-containing protein</fullName>
    </submittedName>
</protein>
<evidence type="ECO:0000313" key="5">
    <source>
        <dbReference type="EMBL" id="UXX81048.1"/>
    </source>
</evidence>
<evidence type="ECO:0000256" key="1">
    <source>
        <dbReference type="ARBA" id="ARBA00022729"/>
    </source>
</evidence>
<evidence type="ECO:0000256" key="2">
    <source>
        <dbReference type="ARBA" id="ARBA00022737"/>
    </source>
</evidence>
<keyword evidence="2" id="KW-0677">Repeat</keyword>
<dbReference type="PANTHER" id="PTHR16026:SF0">
    <property type="entry name" value="CARTILAGE ACIDIC PROTEIN 1"/>
    <property type="match status" value="1"/>
</dbReference>
<reference evidence="5" key="1">
    <citation type="submission" date="2022-10" db="EMBL/GenBank/DDBJ databases">
        <title>Comparative genomics and taxonomic characterization of three novel marine species of genus Reichenbachiella exhibiting antioxidant and polysaccharide degradation activities.</title>
        <authorList>
            <person name="Muhammad N."/>
            <person name="Lee Y.-J."/>
            <person name="Ko J."/>
            <person name="Kim S.-G."/>
        </authorList>
    </citation>
    <scope>NUCLEOTIDE SEQUENCE</scope>
    <source>
        <strain evidence="5">Wsw4-B4</strain>
    </source>
</reference>
<dbReference type="InterPro" id="IPR013519">
    <property type="entry name" value="Int_alpha_beta-p"/>
</dbReference>
<dbReference type="InterPro" id="IPR013517">
    <property type="entry name" value="FG-GAP"/>
</dbReference>
<evidence type="ECO:0000256" key="3">
    <source>
        <dbReference type="ARBA" id="ARBA00023180"/>
    </source>
</evidence>
<keyword evidence="6" id="KW-1185">Reference proteome</keyword>
<dbReference type="InterPro" id="IPR011519">
    <property type="entry name" value="UnbV_ASPIC"/>
</dbReference>
<sequence length="1111" mass="123448">MNKYCLLWVVCLFLGACESQKKGAAKIFELLPSSSTGISFRNDLHENDSLNYFTYPYIYMGGGVAVGDLNGDGLEDLYFTANMQSNALYLNRGQLKFEDVTETSSVAGDNRWMTGVTLVDINQDGRLDIYVSVSGLFGPFGNLLYVNQGNDSEGIPSFEEQGEAYGIADLGHTTQASFFDADNDGDLDLYVANYPITNFKVPTAYYSYQMNNPILDHSSHFYKNENGRYVDQTEASGLLSFGLSLSASVGDFNNDGYLDIYVSNDFASPDFCYINQGDGTFVEQVKTVTNQTSFYGMGSDAADYNNDGLLDIIQVDMAPESHKRSKENMASMNPEGFYEMVDKSLHYQYMFNCLQLNQGIDTEGLPMYSNVVQMAHTAKTDWSWAPLFADLDNDGLKDLFITNGTRRDINNRDFFRRTEGQNYFGQKAKKNTLADLAEMPSEAVPNYAFKNKGDLTFGKMAKNWGLDQPSFSNGAVYADLDNDGDLELVVNNIDEDVFVYKNHSVEMGLGNYLTVSLEGTDKNLAGIGARVTIYTPQGLQTVEVMRARGFQSAVAPKAHFGLGAVDTITKVEVDWKNGRRSVVEQVPANQTLVVKATDAEPYQPVPNHTQKVFEEVAGVFIEEYVHEENSFNDFDREPLLPHKMSNFGPALATGDVNADGLPDVYVGGALGRAGTLFIQNKNGMFESFDTAFWQLEKLSEDLDALFVDLDQDGDLDLYVVSGGNELRSTDKRLKDRLYLNDGQGHFSNHSNLLPDLFESGGKVVAFDYDQDGDQDLFLGTRLIPGQYPTPASSYLLENQIEKGSLAFENVTENRAPAFKDLGMVTDAVSTDFDQDGDLDLVVTGEWMPISFFENQKGRFVPRTDDFGFGDSRGWWFSIEAADMDGDGDDDYLVGNLGENYKYHASPESTFDIYANDYDDNGQIDIVLSYYQNGTQLPVRGRQCSSEQVPAIKERFKDYTSFADATLVDIYSASMLAQSLHYEVGSFASIYLENVGEGKFKKHELPKEAQMMPINDYIIQDFNNDGNLDVVLAGNLFASEVETPRADAGRGLLMYGDGQGSFQPQPYHRSGINWANDVKKLAMANTEKGKIIFVANNQGPVQAVQWIVLENQ</sequence>
<dbReference type="PROSITE" id="PS51257">
    <property type="entry name" value="PROKAR_LIPOPROTEIN"/>
    <property type="match status" value="1"/>
</dbReference>
<dbReference type="RefSeq" id="WP_263052777.1">
    <property type="nucleotide sequence ID" value="NZ_CP106735.1"/>
</dbReference>
<dbReference type="InterPro" id="IPR028994">
    <property type="entry name" value="Integrin_alpha_N"/>
</dbReference>
<accession>A0ABY6D7C5</accession>
<dbReference type="PANTHER" id="PTHR16026">
    <property type="entry name" value="CARTILAGE ACIDIC PROTEIN 1"/>
    <property type="match status" value="1"/>
</dbReference>
<dbReference type="Pfam" id="PF13517">
    <property type="entry name" value="FG-GAP_3"/>
    <property type="match status" value="4"/>
</dbReference>
<keyword evidence="1" id="KW-0732">Signal</keyword>
<evidence type="ECO:0000259" key="4">
    <source>
        <dbReference type="Pfam" id="PF07593"/>
    </source>
</evidence>
<dbReference type="Proteomes" id="UP001062165">
    <property type="component" value="Chromosome"/>
</dbReference>
<keyword evidence="3" id="KW-0325">Glycoprotein</keyword>
<dbReference type="EMBL" id="CP106735">
    <property type="protein sequence ID" value="UXX81048.1"/>
    <property type="molecule type" value="Genomic_DNA"/>
</dbReference>
<dbReference type="InterPro" id="IPR027039">
    <property type="entry name" value="Crtac1"/>
</dbReference>
<evidence type="ECO:0000313" key="6">
    <source>
        <dbReference type="Proteomes" id="UP001062165"/>
    </source>
</evidence>